<keyword evidence="3" id="KW-1185">Reference proteome</keyword>
<dbReference type="AlphaFoldDB" id="R7ZU08"/>
<protein>
    <submittedName>
        <fullName evidence="2">Uncharacterized protein</fullName>
    </submittedName>
</protein>
<accession>R7ZU08</accession>
<reference evidence="2 3" key="1">
    <citation type="submission" date="2013-02" db="EMBL/GenBank/DDBJ databases">
        <title>A novel strain isolated from Lonar lake, Maharashtra, India.</title>
        <authorList>
            <person name="Singh A."/>
        </authorList>
    </citation>
    <scope>NUCLEOTIDE SEQUENCE [LARGE SCALE GENOMIC DNA]</scope>
    <source>
        <strain evidence="2 3">AK24</strain>
    </source>
</reference>
<evidence type="ECO:0000256" key="1">
    <source>
        <dbReference type="SAM" id="MobiDB-lite"/>
    </source>
</evidence>
<sequence length="57" mass="6343">MNATGSDECRDHPNAGFQTGKHSYSKTRLDKEITLRPSEKSAGLRGPFCWLASFTQL</sequence>
<organism evidence="2 3">
    <name type="scientific">Lunatimonas lonarensis</name>
    <dbReference type="NCBI Taxonomy" id="1232681"/>
    <lineage>
        <taxon>Bacteria</taxon>
        <taxon>Pseudomonadati</taxon>
        <taxon>Bacteroidota</taxon>
        <taxon>Cytophagia</taxon>
        <taxon>Cytophagales</taxon>
        <taxon>Cyclobacteriaceae</taxon>
    </lineage>
</organism>
<proteinExistence type="predicted"/>
<dbReference type="Proteomes" id="UP000013909">
    <property type="component" value="Unassembled WGS sequence"/>
</dbReference>
<feature type="region of interest" description="Disordered" evidence="1">
    <location>
        <begin position="1"/>
        <end position="30"/>
    </location>
</feature>
<name>R7ZU08_9BACT</name>
<evidence type="ECO:0000313" key="2">
    <source>
        <dbReference type="EMBL" id="EON77533.1"/>
    </source>
</evidence>
<comment type="caution">
    <text evidence="2">The sequence shown here is derived from an EMBL/GenBank/DDBJ whole genome shotgun (WGS) entry which is preliminary data.</text>
</comment>
<dbReference type="EMBL" id="AQHR01000052">
    <property type="protein sequence ID" value="EON77533.1"/>
    <property type="molecule type" value="Genomic_DNA"/>
</dbReference>
<evidence type="ECO:0000313" key="3">
    <source>
        <dbReference type="Proteomes" id="UP000013909"/>
    </source>
</evidence>
<gene>
    <name evidence="2" type="ORF">ADIS_1982</name>
</gene>